<keyword evidence="1" id="KW-0812">Transmembrane</keyword>
<keyword evidence="1" id="KW-0472">Membrane</keyword>
<protein>
    <submittedName>
        <fullName evidence="2">Uncharacterized protein</fullName>
    </submittedName>
</protein>
<organism evidence="2 3">
    <name type="scientific">Diaporthe vaccinii</name>
    <dbReference type="NCBI Taxonomy" id="105482"/>
    <lineage>
        <taxon>Eukaryota</taxon>
        <taxon>Fungi</taxon>
        <taxon>Dikarya</taxon>
        <taxon>Ascomycota</taxon>
        <taxon>Pezizomycotina</taxon>
        <taxon>Sordariomycetes</taxon>
        <taxon>Sordariomycetidae</taxon>
        <taxon>Diaporthales</taxon>
        <taxon>Diaporthaceae</taxon>
        <taxon>Diaporthe</taxon>
        <taxon>Diaporthe eres species complex</taxon>
    </lineage>
</organism>
<keyword evidence="1" id="KW-1133">Transmembrane helix</keyword>
<sequence length="101" mass="11377">MVKENDTIAIIIIVLFFVLALISFGIYRLVSIARRSIAQDGTMDRDEIFLRKKYACSPGIWVWPFGGGGCTPRCNHQHRTDFGYPSTQRSVRKEAGNITAI</sequence>
<gene>
    <name evidence="2" type="ORF">FJTKL_06488</name>
</gene>
<accession>A0ABR4EX28</accession>
<evidence type="ECO:0000256" key="1">
    <source>
        <dbReference type="SAM" id="Phobius"/>
    </source>
</evidence>
<feature type="transmembrane region" description="Helical" evidence="1">
    <location>
        <begin position="6"/>
        <end position="27"/>
    </location>
</feature>
<proteinExistence type="predicted"/>
<evidence type="ECO:0000313" key="3">
    <source>
        <dbReference type="Proteomes" id="UP001600888"/>
    </source>
</evidence>
<dbReference type="Proteomes" id="UP001600888">
    <property type="component" value="Unassembled WGS sequence"/>
</dbReference>
<dbReference type="EMBL" id="JBAWTH010000022">
    <property type="protein sequence ID" value="KAL2286994.1"/>
    <property type="molecule type" value="Genomic_DNA"/>
</dbReference>
<comment type="caution">
    <text evidence="2">The sequence shown here is derived from an EMBL/GenBank/DDBJ whole genome shotgun (WGS) entry which is preliminary data.</text>
</comment>
<name>A0ABR4EX28_9PEZI</name>
<reference evidence="2 3" key="1">
    <citation type="submission" date="2024-03" db="EMBL/GenBank/DDBJ databases">
        <title>A high-quality draft genome sequence of Diaporthe vaccinii, a causative agent of upright dieback and viscid rot disease in cranberry plants.</title>
        <authorList>
            <person name="Sarrasin M."/>
            <person name="Lang B.F."/>
            <person name="Burger G."/>
        </authorList>
    </citation>
    <scope>NUCLEOTIDE SEQUENCE [LARGE SCALE GENOMIC DNA]</scope>
    <source>
        <strain evidence="2 3">IS7</strain>
    </source>
</reference>
<evidence type="ECO:0000313" key="2">
    <source>
        <dbReference type="EMBL" id="KAL2286994.1"/>
    </source>
</evidence>
<keyword evidence="3" id="KW-1185">Reference proteome</keyword>